<sequence length="135" mass="15277">MANTLVKLVSDEVSAITPNKVTEVVQPMNDVVVDDPLRELIKSLVDIYEKPVQLLWDVSKFGIPDVDASLFITCADFNEIISGIQCIWMNGVIAWVMDRCMDSLSRSQYSMQRIDVANVKITSRNGLRNRIERCI</sequence>
<accession>A0A0B2QN40</accession>
<organism evidence="1">
    <name type="scientific">Glycine soja</name>
    <name type="common">Wild soybean</name>
    <dbReference type="NCBI Taxonomy" id="3848"/>
    <lineage>
        <taxon>Eukaryota</taxon>
        <taxon>Viridiplantae</taxon>
        <taxon>Streptophyta</taxon>
        <taxon>Embryophyta</taxon>
        <taxon>Tracheophyta</taxon>
        <taxon>Spermatophyta</taxon>
        <taxon>Magnoliopsida</taxon>
        <taxon>eudicotyledons</taxon>
        <taxon>Gunneridae</taxon>
        <taxon>Pentapetalae</taxon>
        <taxon>rosids</taxon>
        <taxon>fabids</taxon>
        <taxon>Fabales</taxon>
        <taxon>Fabaceae</taxon>
        <taxon>Papilionoideae</taxon>
        <taxon>50 kb inversion clade</taxon>
        <taxon>NPAAA clade</taxon>
        <taxon>indigoferoid/millettioid clade</taxon>
        <taxon>Phaseoleae</taxon>
        <taxon>Glycine</taxon>
        <taxon>Glycine subgen. Soja</taxon>
    </lineage>
</organism>
<dbReference type="AlphaFoldDB" id="A0A0B2QN40"/>
<name>A0A0B2QN40_GLYSO</name>
<dbReference type="Proteomes" id="UP000053555">
    <property type="component" value="Unassembled WGS sequence"/>
</dbReference>
<protein>
    <submittedName>
        <fullName evidence="1">Uncharacterized protein</fullName>
    </submittedName>
</protein>
<proteinExistence type="predicted"/>
<evidence type="ECO:0000313" key="1">
    <source>
        <dbReference type="EMBL" id="KHN21283.1"/>
    </source>
</evidence>
<dbReference type="EMBL" id="KN657979">
    <property type="protein sequence ID" value="KHN21283.1"/>
    <property type="molecule type" value="Genomic_DNA"/>
</dbReference>
<reference evidence="1" key="1">
    <citation type="submission" date="2014-07" db="EMBL/GenBank/DDBJ databases">
        <title>Identification of a novel salt tolerance gene in wild soybean by whole-genome sequencing.</title>
        <authorList>
            <person name="Lam H.-M."/>
            <person name="Qi X."/>
            <person name="Li M.-W."/>
            <person name="Liu X."/>
            <person name="Xie M."/>
            <person name="Ni M."/>
            <person name="Xu X."/>
        </authorList>
    </citation>
    <scope>NUCLEOTIDE SEQUENCE [LARGE SCALE GENOMIC DNA]</scope>
    <source>
        <tissue evidence="1">Root</tissue>
    </source>
</reference>
<gene>
    <name evidence="1" type="ORF">glysoja_038594</name>
</gene>